<keyword evidence="2" id="KW-0805">Transcription regulation</keyword>
<feature type="compositionally biased region" description="Low complexity" evidence="6">
    <location>
        <begin position="130"/>
        <end position="140"/>
    </location>
</feature>
<proteinExistence type="predicted"/>
<comment type="caution">
    <text evidence="8">The sequence shown here is derived from an EMBL/GenBank/DDBJ whole genome shotgun (WGS) entry which is preliminary data.</text>
</comment>
<organism evidence="8 9">
    <name type="scientific">Olea europaea subsp. europaea</name>
    <dbReference type="NCBI Taxonomy" id="158383"/>
    <lineage>
        <taxon>Eukaryota</taxon>
        <taxon>Viridiplantae</taxon>
        <taxon>Streptophyta</taxon>
        <taxon>Embryophyta</taxon>
        <taxon>Tracheophyta</taxon>
        <taxon>Spermatophyta</taxon>
        <taxon>Magnoliopsida</taxon>
        <taxon>eudicotyledons</taxon>
        <taxon>Gunneridae</taxon>
        <taxon>Pentapetalae</taxon>
        <taxon>asterids</taxon>
        <taxon>lamiids</taxon>
        <taxon>Lamiales</taxon>
        <taxon>Oleaceae</taxon>
        <taxon>Oleeae</taxon>
        <taxon>Olea</taxon>
    </lineage>
</organism>
<comment type="subcellular location">
    <subcellularLocation>
        <location evidence="1">Nucleus</location>
    </subcellularLocation>
</comment>
<name>A0A8S0Q8B0_OLEEU</name>
<evidence type="ECO:0000256" key="6">
    <source>
        <dbReference type="SAM" id="MobiDB-lite"/>
    </source>
</evidence>
<evidence type="ECO:0000256" key="4">
    <source>
        <dbReference type="ARBA" id="ARBA00023163"/>
    </source>
</evidence>
<dbReference type="Gramene" id="OE9A029305T1">
    <property type="protein sequence ID" value="OE9A029305C1"/>
    <property type="gene ID" value="OE9A029305"/>
</dbReference>
<keyword evidence="7" id="KW-0732">Signal</keyword>
<evidence type="ECO:0008006" key="10">
    <source>
        <dbReference type="Google" id="ProtNLM"/>
    </source>
</evidence>
<keyword evidence="4" id="KW-0804">Transcription</keyword>
<dbReference type="SUPFAM" id="SSF101936">
    <property type="entry name" value="DNA-binding pseudobarrel domain"/>
    <property type="match status" value="1"/>
</dbReference>
<evidence type="ECO:0000256" key="3">
    <source>
        <dbReference type="ARBA" id="ARBA00023125"/>
    </source>
</evidence>
<keyword evidence="5" id="KW-0539">Nucleus</keyword>
<dbReference type="GO" id="GO:0003677">
    <property type="term" value="F:DNA binding"/>
    <property type="evidence" value="ECO:0007669"/>
    <property type="project" value="UniProtKB-KW"/>
</dbReference>
<dbReference type="PANTHER" id="PTHR31541:SF25">
    <property type="entry name" value="GAMMA-GLIADIN B"/>
    <property type="match status" value="1"/>
</dbReference>
<evidence type="ECO:0000256" key="1">
    <source>
        <dbReference type="ARBA" id="ARBA00004123"/>
    </source>
</evidence>
<feature type="compositionally biased region" description="Basic residues" evidence="6">
    <location>
        <begin position="116"/>
        <end position="129"/>
    </location>
</feature>
<feature type="region of interest" description="Disordered" evidence="6">
    <location>
        <begin position="109"/>
        <end position="156"/>
    </location>
</feature>
<feature type="chain" id="PRO_5035894164" description="TF-B3 domain-containing protein" evidence="7">
    <location>
        <begin position="21"/>
        <end position="301"/>
    </location>
</feature>
<feature type="signal peptide" evidence="7">
    <location>
        <begin position="1"/>
        <end position="20"/>
    </location>
</feature>
<dbReference type="OrthoDB" id="1090008at2759"/>
<dbReference type="EMBL" id="CACTIH010001810">
    <property type="protein sequence ID" value="CAA2963488.1"/>
    <property type="molecule type" value="Genomic_DNA"/>
</dbReference>
<evidence type="ECO:0000256" key="5">
    <source>
        <dbReference type="ARBA" id="ARBA00023242"/>
    </source>
</evidence>
<dbReference type="Pfam" id="PF03754">
    <property type="entry name" value="At2g31720-like"/>
    <property type="match status" value="1"/>
</dbReference>
<keyword evidence="9" id="KW-1185">Reference proteome</keyword>
<sequence length="301" mass="34363">MSKFLSKILLPILMREAGMCDVGEENLMIENPNMIIRKLQINDIEKNCGPVEDVEEEEYGCKETEQDDDDDACKKLKEISVKKIIEKKYEAALKKPVVEDPLENDSIVISSESSERKRKRNSCKRKAKSNGRSGEGSSSRNNEKNRTNPREVPAPPLPIQFKNAILDIAQGRTVSEVKLVIQKQLFASDMAKDQNRFTIPANQIREEFLSNEERIYLSRYASKGRKVAMEVKIIEPLLGEGTVELRRWDLKKYSGRSSLSYVLNKTWGEICENNKLKTGDVMQLWAVRVDEELVLVLVKLA</sequence>
<reference evidence="8 9" key="1">
    <citation type="submission" date="2019-12" db="EMBL/GenBank/DDBJ databases">
        <authorList>
            <person name="Alioto T."/>
            <person name="Alioto T."/>
            <person name="Gomez Garrido J."/>
        </authorList>
    </citation>
    <scope>NUCLEOTIDE SEQUENCE [LARGE SCALE GENOMIC DNA]</scope>
</reference>
<keyword evidence="3" id="KW-0238">DNA-binding</keyword>
<evidence type="ECO:0000313" key="8">
    <source>
        <dbReference type="EMBL" id="CAA2963488.1"/>
    </source>
</evidence>
<dbReference type="Gene3D" id="2.40.330.10">
    <property type="entry name" value="DNA-binding pseudobarrel domain"/>
    <property type="match status" value="1"/>
</dbReference>
<dbReference type="Proteomes" id="UP000594638">
    <property type="component" value="Unassembled WGS sequence"/>
</dbReference>
<dbReference type="GO" id="GO:0005634">
    <property type="term" value="C:nucleus"/>
    <property type="evidence" value="ECO:0007669"/>
    <property type="project" value="UniProtKB-SubCell"/>
</dbReference>
<dbReference type="PANTHER" id="PTHR31541">
    <property type="entry name" value="B3 DOMAIN PLANT PROTEIN-RELATED"/>
    <property type="match status" value="1"/>
</dbReference>
<evidence type="ECO:0000256" key="7">
    <source>
        <dbReference type="SAM" id="SignalP"/>
    </source>
</evidence>
<protein>
    <recommendedName>
        <fullName evidence="10">TF-B3 domain-containing protein</fullName>
    </recommendedName>
</protein>
<dbReference type="InterPro" id="IPR015300">
    <property type="entry name" value="DNA-bd_pseudobarrel_sf"/>
</dbReference>
<evidence type="ECO:0000256" key="2">
    <source>
        <dbReference type="ARBA" id="ARBA00023015"/>
    </source>
</evidence>
<dbReference type="AlphaFoldDB" id="A0A8S0Q8B0"/>
<gene>
    <name evidence="8" type="ORF">OLEA9_A029305</name>
</gene>
<accession>A0A8S0Q8B0</accession>
<dbReference type="InterPro" id="IPR005508">
    <property type="entry name" value="At2g31720-like"/>
</dbReference>
<evidence type="ECO:0000313" key="9">
    <source>
        <dbReference type="Proteomes" id="UP000594638"/>
    </source>
</evidence>